<dbReference type="AlphaFoldDB" id="A0A1Z2XM85"/>
<evidence type="ECO:0000259" key="1">
    <source>
        <dbReference type="Pfam" id="PF07602"/>
    </source>
</evidence>
<dbReference type="EMBL" id="CP021422">
    <property type="protein sequence ID" value="ASB39537.1"/>
    <property type="molecule type" value="Genomic_DNA"/>
</dbReference>
<name>A0A1Z2XM85_9FIRM</name>
<proteinExistence type="predicted"/>
<reference evidence="4" key="2">
    <citation type="submission" date="2017-05" db="EMBL/GenBank/DDBJ databases">
        <title>Improved OligoMM genomes.</title>
        <authorList>
            <person name="Garzetti D."/>
        </authorList>
    </citation>
    <scope>NUCLEOTIDE SEQUENCE [LARGE SCALE GENOMIC DNA]</scope>
    <source>
        <strain evidence="4">KB18</strain>
    </source>
</reference>
<dbReference type="InterPro" id="IPR012334">
    <property type="entry name" value="Pectin_lyas_fold"/>
</dbReference>
<dbReference type="EMBL" id="CP065321">
    <property type="protein sequence ID" value="QQR28828.1"/>
    <property type="molecule type" value="Genomic_DNA"/>
</dbReference>
<dbReference type="RefSeq" id="WP_066536336.1">
    <property type="nucleotide sequence ID" value="NZ_CP021422.1"/>
</dbReference>
<evidence type="ECO:0000313" key="4">
    <source>
        <dbReference type="Proteomes" id="UP000196710"/>
    </source>
</evidence>
<sequence length="101" mass="11057">MDIYVSAKAPRGGDGTRAKPFKTINQAAAIAEAGDTVVVGPGVYREWVDPQNGGTSDGCRVRYISEEPLRLFVKRNFSRDGKNQAGKAPWTVKSRFRGWVA</sequence>
<dbReference type="SUPFAM" id="SSF51126">
    <property type="entry name" value="Pectin lyase-like"/>
    <property type="match status" value="1"/>
</dbReference>
<dbReference type="KEGG" id="amur:ADH66_02005"/>
<dbReference type="Proteomes" id="UP000196710">
    <property type="component" value="Chromosome"/>
</dbReference>
<evidence type="ECO:0000313" key="3">
    <source>
        <dbReference type="EMBL" id="QQR28828.1"/>
    </source>
</evidence>
<dbReference type="Proteomes" id="UP000596035">
    <property type="component" value="Chromosome"/>
</dbReference>
<reference evidence="3 5" key="3">
    <citation type="submission" date="2020-11" db="EMBL/GenBank/DDBJ databases">
        <title>Closed and high quality bacterial genomes of the OMM12 community.</title>
        <authorList>
            <person name="Marbouty M."/>
            <person name="Lamy-Besnier Q."/>
            <person name="Debarbieux L."/>
            <person name="Koszul R."/>
        </authorList>
    </citation>
    <scope>NUCLEOTIDE SEQUENCE [LARGE SCALE GENOMIC DNA]</scope>
    <source>
        <strain evidence="3 5">KB18</strain>
    </source>
</reference>
<accession>A0A1Z2XM85</accession>
<keyword evidence="4" id="KW-1185">Reference proteome</keyword>
<reference evidence="2" key="1">
    <citation type="journal article" date="2017" name="Genome Announc.">
        <title>High-Quality Whole-Genome Sequences of the Oligo-Mouse-Microbiota Bacterial Community.</title>
        <authorList>
            <person name="Garzetti D."/>
            <person name="Brugiroux S."/>
            <person name="Bunk B."/>
            <person name="Pukall R."/>
            <person name="McCoy K.D."/>
            <person name="Macpherson A.J."/>
            <person name="Stecher B."/>
        </authorList>
    </citation>
    <scope>NUCLEOTIDE SEQUENCE</scope>
    <source>
        <strain evidence="2">KB18</strain>
    </source>
</reference>
<dbReference type="InterPro" id="IPR011459">
    <property type="entry name" value="DUF1565"/>
</dbReference>
<dbReference type="Gene3D" id="2.160.20.10">
    <property type="entry name" value="Single-stranded right-handed beta-helix, Pectin lyase-like"/>
    <property type="match status" value="1"/>
</dbReference>
<evidence type="ECO:0000313" key="2">
    <source>
        <dbReference type="EMBL" id="ASB39537.1"/>
    </source>
</evidence>
<gene>
    <name evidence="2" type="ORF">ADH66_02005</name>
    <name evidence="3" type="ORF">I5Q82_12035</name>
</gene>
<feature type="domain" description="DUF1565" evidence="1">
    <location>
        <begin position="14"/>
        <end position="46"/>
    </location>
</feature>
<protein>
    <submittedName>
        <fullName evidence="3">DUF1565 domain-containing protein</fullName>
    </submittedName>
</protein>
<organism evidence="3 5">
    <name type="scientific">Acutalibacter muris</name>
    <dbReference type="NCBI Taxonomy" id="1796620"/>
    <lineage>
        <taxon>Bacteria</taxon>
        <taxon>Bacillati</taxon>
        <taxon>Bacillota</taxon>
        <taxon>Clostridia</taxon>
        <taxon>Eubacteriales</taxon>
        <taxon>Acutalibacteraceae</taxon>
        <taxon>Acutalibacter</taxon>
    </lineage>
</organism>
<dbReference type="InterPro" id="IPR011050">
    <property type="entry name" value="Pectin_lyase_fold/virulence"/>
</dbReference>
<dbReference type="Pfam" id="PF07602">
    <property type="entry name" value="DUF1565"/>
    <property type="match status" value="1"/>
</dbReference>
<evidence type="ECO:0000313" key="5">
    <source>
        <dbReference type="Proteomes" id="UP000596035"/>
    </source>
</evidence>